<dbReference type="GO" id="GO:0051536">
    <property type="term" value="F:iron-sulfur cluster binding"/>
    <property type="evidence" value="ECO:0007669"/>
    <property type="project" value="InterPro"/>
</dbReference>
<protein>
    <submittedName>
        <fullName evidence="1">Putative minor tail protein L</fullName>
    </submittedName>
</protein>
<reference evidence="1" key="1">
    <citation type="submission" date="2016-10" db="EMBL/GenBank/DDBJ databases">
        <authorList>
            <person name="Varghese N."/>
        </authorList>
    </citation>
    <scope>NUCLEOTIDE SEQUENCE</scope>
</reference>
<name>A0A218MK99_9VIRU</name>
<proteinExistence type="predicted"/>
<reference evidence="1" key="2">
    <citation type="journal article" date="2017" name="Nat. Commun.">
        <title>Single-virus genomics reveals hidden cosmopolitan and abundant viruses.</title>
        <authorList>
            <person name="Martinez-Hernandez F."/>
            <person name="Fornas O."/>
            <person name="Lluesma Gomez M."/>
            <person name="Bolduc B."/>
            <person name="de la Cruz Pena M.J."/>
            <person name="Martinez J.M."/>
            <person name="Anton J."/>
            <person name="Gasol J.M."/>
            <person name="Rosselli R."/>
            <person name="Rodriguez-Valera F."/>
            <person name="Sullivan M.B."/>
            <person name="Acinas S.G."/>
            <person name="Martinez-Garcia M."/>
        </authorList>
    </citation>
    <scope>NUCLEOTIDE SEQUENCE</scope>
</reference>
<dbReference type="GO" id="GO:0030430">
    <property type="term" value="C:host cell cytoplasm"/>
    <property type="evidence" value="ECO:0007669"/>
    <property type="project" value="InterPro"/>
</dbReference>
<accession>A0A218MK99</accession>
<dbReference type="GO" id="GO:0046718">
    <property type="term" value="P:symbiont entry into host cell"/>
    <property type="evidence" value="ECO:0007669"/>
    <property type="project" value="InterPro"/>
</dbReference>
<sequence>MSARTYDVILTVDNAVGFVSGNAIIGNTSVTVGTIANVDLSNNTVKVRIANTISEFRASESIHSNAITITANANAGLTNTTFFANTYTGNTTTAAANITNITPSPFIAEKNSFTQNPIVRLYSLYYPGEWYPPNPNGNPTGQGVGRAYPVDIPYRFAEVRGDLISDINYRVKYDGIEYIPYPVNISAINTATDGKINELTLEVSNFDNIISTFVEDPFLTGNNTTNSVIALVNHEFVHGIDPRTVNATPAQVGSEGEDAFDSLTRARANGLAFSSDVVGAYGTANASFTRSETLNVNGTWQEQKMDTRDLLGGVVEIKSSFAQFLDYWPEYSTIRTVASNVVEMVTALPYRVGDNVQSQYGDVKVNIQRIEDNRLIYLSGSIGSNVSAGDGLFIVNEAADVEAYVEDTFKIDQLESLNENAATFGLISWLQYFRSQVPKRKYYKNTCQWVYKGEECQYPGPGGLAIPGTTRVSNANPIAANNEIASDGTGDVCGKNIQACTLRNNQHHFGAFPTTGRTIPKQ</sequence>
<organism evidence="1">
    <name type="scientific">uncultured virus</name>
    <dbReference type="NCBI Taxonomy" id="340016"/>
    <lineage>
        <taxon>Viruses</taxon>
        <taxon>environmental samples</taxon>
    </lineage>
</organism>
<dbReference type="EMBL" id="KY052794">
    <property type="protein sequence ID" value="ASE99701.1"/>
    <property type="molecule type" value="Genomic_DNA"/>
</dbReference>
<dbReference type="Pfam" id="PF05100">
    <property type="entry name" value="Phage_tail_L"/>
    <property type="match status" value="1"/>
</dbReference>
<dbReference type="InterPro" id="IPR006487">
    <property type="entry name" value="Phage_lambda_L"/>
</dbReference>
<evidence type="ECO:0000313" key="1">
    <source>
        <dbReference type="EMBL" id="ASE99701.1"/>
    </source>
</evidence>